<protein>
    <submittedName>
        <fullName evidence="4">GH14746</fullName>
    </submittedName>
</protein>
<dbReference type="HOGENOM" id="CLU_049377_2_0_1"/>
<keyword evidence="1" id="KW-0175">Coiled coil</keyword>
<dbReference type="SMR" id="B4JT34"/>
<evidence type="ECO:0000256" key="1">
    <source>
        <dbReference type="SAM" id="Coils"/>
    </source>
</evidence>
<dbReference type="EMBL" id="CH916373">
    <property type="protein sequence ID" value="EDV94924.1"/>
    <property type="molecule type" value="Genomic_DNA"/>
</dbReference>
<dbReference type="Pfam" id="PF05335">
    <property type="entry name" value="DUF745"/>
    <property type="match status" value="1"/>
</dbReference>
<dbReference type="OrthoDB" id="7868124at2759"/>
<dbReference type="Proteomes" id="UP000001070">
    <property type="component" value="Unassembled WGS sequence"/>
</dbReference>
<dbReference type="eggNOG" id="ENOG502S3C1">
    <property type="taxonomic scope" value="Eukaryota"/>
</dbReference>
<dbReference type="PANTHER" id="PTHR37161:SF2">
    <property type="entry name" value="AT11648P-RELATED"/>
    <property type="match status" value="1"/>
</dbReference>
<dbReference type="PANTHER" id="PTHR37161">
    <property type="entry name" value="HDC10475"/>
    <property type="match status" value="1"/>
</dbReference>
<keyword evidence="3" id="KW-0732">Signal</keyword>
<dbReference type="InterPro" id="IPR007999">
    <property type="entry name" value="DUF745"/>
</dbReference>
<reference evidence="4 5" key="1">
    <citation type="journal article" date="2007" name="Nature">
        <title>Evolution of genes and genomes on the Drosophila phylogeny.</title>
        <authorList>
            <consortium name="Drosophila 12 Genomes Consortium"/>
            <person name="Clark A.G."/>
            <person name="Eisen M.B."/>
            <person name="Smith D.R."/>
            <person name="Bergman C.M."/>
            <person name="Oliver B."/>
            <person name="Markow T.A."/>
            <person name="Kaufman T.C."/>
            <person name="Kellis M."/>
            <person name="Gelbart W."/>
            <person name="Iyer V.N."/>
            <person name="Pollard D.A."/>
            <person name="Sackton T.B."/>
            <person name="Larracuente A.M."/>
            <person name="Singh N.D."/>
            <person name="Abad J.P."/>
            <person name="Abt D.N."/>
            <person name="Adryan B."/>
            <person name="Aguade M."/>
            <person name="Akashi H."/>
            <person name="Anderson W.W."/>
            <person name="Aquadro C.F."/>
            <person name="Ardell D.H."/>
            <person name="Arguello R."/>
            <person name="Artieri C.G."/>
            <person name="Barbash D.A."/>
            <person name="Barker D."/>
            <person name="Barsanti P."/>
            <person name="Batterham P."/>
            <person name="Batzoglou S."/>
            <person name="Begun D."/>
            <person name="Bhutkar A."/>
            <person name="Blanco E."/>
            <person name="Bosak S.A."/>
            <person name="Bradley R.K."/>
            <person name="Brand A.D."/>
            <person name="Brent M.R."/>
            <person name="Brooks A.N."/>
            <person name="Brown R.H."/>
            <person name="Butlin R.K."/>
            <person name="Caggese C."/>
            <person name="Calvi B.R."/>
            <person name="Bernardo de Carvalho A."/>
            <person name="Caspi A."/>
            <person name="Castrezana S."/>
            <person name="Celniker S.E."/>
            <person name="Chang J.L."/>
            <person name="Chapple C."/>
            <person name="Chatterji S."/>
            <person name="Chinwalla A."/>
            <person name="Civetta A."/>
            <person name="Clifton S.W."/>
            <person name="Comeron J.M."/>
            <person name="Costello J.C."/>
            <person name="Coyne J.A."/>
            <person name="Daub J."/>
            <person name="David R.G."/>
            <person name="Delcher A.L."/>
            <person name="Delehaunty K."/>
            <person name="Do C.B."/>
            <person name="Ebling H."/>
            <person name="Edwards K."/>
            <person name="Eickbush T."/>
            <person name="Evans J.D."/>
            <person name="Filipski A."/>
            <person name="Findeiss S."/>
            <person name="Freyhult E."/>
            <person name="Fulton L."/>
            <person name="Fulton R."/>
            <person name="Garcia A.C."/>
            <person name="Gardiner A."/>
            <person name="Garfield D.A."/>
            <person name="Garvin B.E."/>
            <person name="Gibson G."/>
            <person name="Gilbert D."/>
            <person name="Gnerre S."/>
            <person name="Godfrey J."/>
            <person name="Good R."/>
            <person name="Gotea V."/>
            <person name="Gravely B."/>
            <person name="Greenberg A.J."/>
            <person name="Griffiths-Jones S."/>
            <person name="Gross S."/>
            <person name="Guigo R."/>
            <person name="Gustafson E.A."/>
            <person name="Haerty W."/>
            <person name="Hahn M.W."/>
            <person name="Halligan D.L."/>
            <person name="Halpern A.L."/>
            <person name="Halter G.M."/>
            <person name="Han M.V."/>
            <person name="Heger A."/>
            <person name="Hillier L."/>
            <person name="Hinrichs A.S."/>
            <person name="Holmes I."/>
            <person name="Hoskins R.A."/>
            <person name="Hubisz M.J."/>
            <person name="Hultmark D."/>
            <person name="Huntley M.A."/>
            <person name="Jaffe D.B."/>
            <person name="Jagadeeshan S."/>
            <person name="Jeck W.R."/>
            <person name="Johnson J."/>
            <person name="Jones C.D."/>
            <person name="Jordan W.C."/>
            <person name="Karpen G.H."/>
            <person name="Kataoka E."/>
            <person name="Keightley P.D."/>
            <person name="Kheradpour P."/>
            <person name="Kirkness E.F."/>
            <person name="Koerich L.B."/>
            <person name="Kristiansen K."/>
            <person name="Kudrna D."/>
            <person name="Kulathinal R.J."/>
            <person name="Kumar S."/>
            <person name="Kwok R."/>
            <person name="Lander E."/>
            <person name="Langley C.H."/>
            <person name="Lapoint R."/>
            <person name="Lazzaro B.P."/>
            <person name="Lee S.J."/>
            <person name="Levesque L."/>
            <person name="Li R."/>
            <person name="Lin C.F."/>
            <person name="Lin M.F."/>
            <person name="Lindblad-Toh K."/>
            <person name="Llopart A."/>
            <person name="Long M."/>
            <person name="Low L."/>
            <person name="Lozovsky E."/>
            <person name="Lu J."/>
            <person name="Luo M."/>
            <person name="Machado C.A."/>
            <person name="Makalowski W."/>
            <person name="Marzo M."/>
            <person name="Matsuda M."/>
            <person name="Matzkin L."/>
            <person name="McAllister B."/>
            <person name="McBride C.S."/>
            <person name="McKernan B."/>
            <person name="McKernan K."/>
            <person name="Mendez-Lago M."/>
            <person name="Minx P."/>
            <person name="Mollenhauer M.U."/>
            <person name="Montooth K."/>
            <person name="Mount S.M."/>
            <person name="Mu X."/>
            <person name="Myers E."/>
            <person name="Negre B."/>
            <person name="Newfeld S."/>
            <person name="Nielsen R."/>
            <person name="Noor M.A."/>
            <person name="O'Grady P."/>
            <person name="Pachter L."/>
            <person name="Papaceit M."/>
            <person name="Parisi M.J."/>
            <person name="Parisi M."/>
            <person name="Parts L."/>
            <person name="Pedersen J.S."/>
            <person name="Pesole G."/>
            <person name="Phillippy A.M."/>
            <person name="Ponting C.P."/>
            <person name="Pop M."/>
            <person name="Porcelli D."/>
            <person name="Powell J.R."/>
            <person name="Prohaska S."/>
            <person name="Pruitt K."/>
            <person name="Puig M."/>
            <person name="Quesneville H."/>
            <person name="Ram K.R."/>
            <person name="Rand D."/>
            <person name="Rasmussen M.D."/>
            <person name="Reed L.K."/>
            <person name="Reenan R."/>
            <person name="Reily A."/>
            <person name="Remington K.A."/>
            <person name="Rieger T.T."/>
            <person name="Ritchie M.G."/>
            <person name="Robin C."/>
            <person name="Rogers Y.H."/>
            <person name="Rohde C."/>
            <person name="Rozas J."/>
            <person name="Rubenfield M.J."/>
            <person name="Ruiz A."/>
            <person name="Russo S."/>
            <person name="Salzberg S.L."/>
            <person name="Sanchez-Gracia A."/>
            <person name="Saranga D.J."/>
            <person name="Sato H."/>
            <person name="Schaeffer S.W."/>
            <person name="Schatz M.C."/>
            <person name="Schlenke T."/>
            <person name="Schwartz R."/>
            <person name="Segarra C."/>
            <person name="Singh R.S."/>
            <person name="Sirot L."/>
            <person name="Sirota M."/>
            <person name="Sisneros N.B."/>
            <person name="Smith C.D."/>
            <person name="Smith T.F."/>
            <person name="Spieth J."/>
            <person name="Stage D.E."/>
            <person name="Stark A."/>
            <person name="Stephan W."/>
            <person name="Strausberg R.L."/>
            <person name="Strempel S."/>
            <person name="Sturgill D."/>
            <person name="Sutton G."/>
            <person name="Sutton G.G."/>
            <person name="Tao W."/>
            <person name="Teichmann S."/>
            <person name="Tobari Y.N."/>
            <person name="Tomimura Y."/>
            <person name="Tsolas J.M."/>
            <person name="Valente V.L."/>
            <person name="Venter E."/>
            <person name="Venter J.C."/>
            <person name="Vicario S."/>
            <person name="Vieira F.G."/>
            <person name="Vilella A.J."/>
            <person name="Villasante A."/>
            <person name="Walenz B."/>
            <person name="Wang J."/>
            <person name="Wasserman M."/>
            <person name="Watts T."/>
            <person name="Wilson D."/>
            <person name="Wilson R.K."/>
            <person name="Wing R.A."/>
            <person name="Wolfner M.F."/>
            <person name="Wong A."/>
            <person name="Wong G.K."/>
            <person name="Wu C.I."/>
            <person name="Wu G."/>
            <person name="Yamamoto D."/>
            <person name="Yang H.P."/>
            <person name="Yang S.P."/>
            <person name="Yorke J.A."/>
            <person name="Yoshida K."/>
            <person name="Zdobnov E."/>
            <person name="Zhang P."/>
            <person name="Zhang Y."/>
            <person name="Zimin A.V."/>
            <person name="Baldwin J."/>
            <person name="Abdouelleil A."/>
            <person name="Abdulkadir J."/>
            <person name="Abebe A."/>
            <person name="Abera B."/>
            <person name="Abreu J."/>
            <person name="Acer S.C."/>
            <person name="Aftuck L."/>
            <person name="Alexander A."/>
            <person name="An P."/>
            <person name="Anderson E."/>
            <person name="Anderson S."/>
            <person name="Arachi H."/>
            <person name="Azer M."/>
            <person name="Bachantsang P."/>
            <person name="Barry A."/>
            <person name="Bayul T."/>
            <person name="Berlin A."/>
            <person name="Bessette D."/>
            <person name="Bloom T."/>
            <person name="Blye J."/>
            <person name="Boguslavskiy L."/>
            <person name="Bonnet C."/>
            <person name="Boukhgalter B."/>
            <person name="Bourzgui I."/>
            <person name="Brown A."/>
            <person name="Cahill P."/>
            <person name="Channer S."/>
            <person name="Cheshatsang Y."/>
            <person name="Chuda L."/>
            <person name="Citroen M."/>
            <person name="Collymore A."/>
            <person name="Cooke P."/>
            <person name="Costello M."/>
            <person name="D'Aco K."/>
            <person name="Daza R."/>
            <person name="De Haan G."/>
            <person name="DeGray S."/>
            <person name="DeMaso C."/>
            <person name="Dhargay N."/>
            <person name="Dooley K."/>
            <person name="Dooley E."/>
            <person name="Doricent M."/>
            <person name="Dorje P."/>
            <person name="Dorjee K."/>
            <person name="Dupes A."/>
            <person name="Elong R."/>
            <person name="Falk J."/>
            <person name="Farina A."/>
            <person name="Faro S."/>
            <person name="Ferguson D."/>
            <person name="Fisher S."/>
            <person name="Foley C.D."/>
            <person name="Franke A."/>
            <person name="Friedrich D."/>
            <person name="Gadbois L."/>
            <person name="Gearin G."/>
            <person name="Gearin C.R."/>
            <person name="Giannoukos G."/>
            <person name="Goode T."/>
            <person name="Graham J."/>
            <person name="Grandbois E."/>
            <person name="Grewal S."/>
            <person name="Gyaltsen K."/>
            <person name="Hafez N."/>
            <person name="Hagos B."/>
            <person name="Hall J."/>
            <person name="Henson C."/>
            <person name="Hollinger A."/>
            <person name="Honan T."/>
            <person name="Huard M.D."/>
            <person name="Hughes L."/>
            <person name="Hurhula B."/>
            <person name="Husby M.E."/>
            <person name="Kamat A."/>
            <person name="Kanga B."/>
            <person name="Kashin S."/>
            <person name="Khazanovich D."/>
            <person name="Kisner P."/>
            <person name="Lance K."/>
            <person name="Lara M."/>
            <person name="Lee W."/>
            <person name="Lennon N."/>
            <person name="Letendre F."/>
            <person name="LeVine R."/>
            <person name="Lipovsky A."/>
            <person name="Liu X."/>
            <person name="Liu J."/>
            <person name="Liu S."/>
            <person name="Lokyitsang T."/>
            <person name="Lokyitsang Y."/>
            <person name="Lubonja R."/>
            <person name="Lui A."/>
            <person name="MacDonald P."/>
            <person name="Magnisalis V."/>
            <person name="Maru K."/>
            <person name="Matthews C."/>
            <person name="McCusker W."/>
            <person name="McDonough S."/>
            <person name="Mehta T."/>
            <person name="Meldrim J."/>
            <person name="Meneus L."/>
            <person name="Mihai O."/>
            <person name="Mihalev A."/>
            <person name="Mihova T."/>
            <person name="Mittelman R."/>
            <person name="Mlenga V."/>
            <person name="Montmayeur A."/>
            <person name="Mulrain L."/>
            <person name="Navidi A."/>
            <person name="Naylor J."/>
            <person name="Negash T."/>
            <person name="Nguyen T."/>
            <person name="Nguyen N."/>
            <person name="Nicol R."/>
            <person name="Norbu C."/>
            <person name="Norbu N."/>
            <person name="Novod N."/>
            <person name="O'Neill B."/>
            <person name="Osman S."/>
            <person name="Markiewicz E."/>
            <person name="Oyono O.L."/>
            <person name="Patti C."/>
            <person name="Phunkhang P."/>
            <person name="Pierre F."/>
            <person name="Priest M."/>
            <person name="Raghuraman S."/>
            <person name="Rege F."/>
            <person name="Reyes R."/>
            <person name="Rise C."/>
            <person name="Rogov P."/>
            <person name="Ross K."/>
            <person name="Ryan E."/>
            <person name="Settipalli S."/>
            <person name="Shea T."/>
            <person name="Sherpa N."/>
            <person name="Shi L."/>
            <person name="Shih D."/>
            <person name="Sparrow T."/>
            <person name="Spaulding J."/>
            <person name="Stalker J."/>
            <person name="Stange-Thomann N."/>
            <person name="Stavropoulos S."/>
            <person name="Stone C."/>
            <person name="Strader C."/>
            <person name="Tesfaye S."/>
            <person name="Thomson T."/>
            <person name="Thoulutsang Y."/>
            <person name="Thoulutsang D."/>
            <person name="Topham K."/>
            <person name="Topping I."/>
            <person name="Tsamla T."/>
            <person name="Vassiliev H."/>
            <person name="Vo A."/>
            <person name="Wangchuk T."/>
            <person name="Wangdi T."/>
            <person name="Weiand M."/>
            <person name="Wilkinson J."/>
            <person name="Wilson A."/>
            <person name="Yadav S."/>
            <person name="Young G."/>
            <person name="Yu Q."/>
            <person name="Zembek L."/>
            <person name="Zhong D."/>
            <person name="Zimmer A."/>
            <person name="Zwirko Z."/>
            <person name="Jaffe D.B."/>
            <person name="Alvarez P."/>
            <person name="Brockman W."/>
            <person name="Butler J."/>
            <person name="Chin C."/>
            <person name="Gnerre S."/>
            <person name="Grabherr M."/>
            <person name="Kleber M."/>
            <person name="Mauceli E."/>
            <person name="MacCallum I."/>
        </authorList>
    </citation>
    <scope>NUCLEOTIDE SEQUENCE [LARGE SCALE GENOMIC DNA]</scope>
    <source>
        <strain evidence="5">Tucson 15287-2541.00</strain>
    </source>
</reference>
<accession>B4JT34</accession>
<feature type="chain" id="PRO_5002809860" evidence="3">
    <location>
        <begin position="31"/>
        <end position="293"/>
    </location>
</feature>
<evidence type="ECO:0000313" key="5">
    <source>
        <dbReference type="Proteomes" id="UP000001070"/>
    </source>
</evidence>
<dbReference type="OMA" id="EWEYNEQ"/>
<name>B4JT34_DROGR</name>
<evidence type="ECO:0000313" key="4">
    <source>
        <dbReference type="EMBL" id="EDV94924.1"/>
    </source>
</evidence>
<proteinExistence type="predicted"/>
<feature type="signal peptide" evidence="3">
    <location>
        <begin position="1"/>
        <end position="30"/>
    </location>
</feature>
<dbReference type="KEGG" id="dgr:6567640"/>
<organism evidence="5">
    <name type="scientific">Drosophila grimshawi</name>
    <name type="common">Hawaiian fruit fly</name>
    <name type="synonym">Idiomyia grimshawi</name>
    <dbReference type="NCBI Taxonomy" id="7222"/>
    <lineage>
        <taxon>Eukaryota</taxon>
        <taxon>Metazoa</taxon>
        <taxon>Ecdysozoa</taxon>
        <taxon>Arthropoda</taxon>
        <taxon>Hexapoda</taxon>
        <taxon>Insecta</taxon>
        <taxon>Pterygota</taxon>
        <taxon>Neoptera</taxon>
        <taxon>Endopterygota</taxon>
        <taxon>Diptera</taxon>
        <taxon>Brachycera</taxon>
        <taxon>Muscomorpha</taxon>
        <taxon>Ephydroidea</taxon>
        <taxon>Drosophilidae</taxon>
        <taxon>Drosophila</taxon>
        <taxon>Hawaiian Drosophila</taxon>
    </lineage>
</organism>
<evidence type="ECO:0000256" key="3">
    <source>
        <dbReference type="SAM" id="SignalP"/>
    </source>
</evidence>
<sequence length="293" mass="31914">MRITQLSEALHPLLLALLALQLISISSSTAMPTQLHQERSNDDSNRMDDMDDGVGSGCTNSGDNINSSKCEDKSGMMPPCNARQTATNIAQKAATEAEQAYGTQQAAAAEVARMVKKQLADRAYAAAKAAEAALSGKQQNVEQLEQEISEAEAALQQQAESITGTQDNLNIASMTVKDAQQLSQSLKKAINLAQENLAHAKAVAAGAQHELESKSQLLEQSQCRIDGLKKRLCEARREMQNIKKSAYKAVCAAAEACKKARDRRTVTEKGRIKRRIQQQIQQRQQSHNSGVLW</sequence>
<feature type="coiled-coil region" evidence="1">
    <location>
        <begin position="127"/>
        <end position="231"/>
    </location>
</feature>
<gene>
    <name evidence="4" type="primary">Dgri\GH14746</name>
    <name evidence="4" type="ORF">Dgri_GH14746</name>
</gene>
<dbReference type="InParanoid" id="B4JT34"/>
<keyword evidence="5" id="KW-1185">Reference proteome</keyword>
<feature type="region of interest" description="Disordered" evidence="2">
    <location>
        <begin position="268"/>
        <end position="293"/>
    </location>
</feature>
<evidence type="ECO:0000256" key="2">
    <source>
        <dbReference type="SAM" id="MobiDB-lite"/>
    </source>
</evidence>
<dbReference type="AlphaFoldDB" id="B4JT34"/>
<dbReference type="PhylomeDB" id="B4JT34"/>